<name>A0ACC3CB24_PYRYE</name>
<protein>
    <submittedName>
        <fullName evidence="1">Uncharacterized protein</fullName>
    </submittedName>
</protein>
<comment type="caution">
    <text evidence="1">The sequence shown here is derived from an EMBL/GenBank/DDBJ whole genome shotgun (WGS) entry which is preliminary data.</text>
</comment>
<gene>
    <name evidence="1" type="ORF">I4F81_009874</name>
</gene>
<dbReference type="Proteomes" id="UP000798662">
    <property type="component" value="Chromosome 3"/>
</dbReference>
<accession>A0ACC3CB24</accession>
<keyword evidence="2" id="KW-1185">Reference proteome</keyword>
<reference evidence="1" key="1">
    <citation type="submission" date="2019-11" db="EMBL/GenBank/DDBJ databases">
        <title>Nori genome reveals adaptations in red seaweeds to the harsh intertidal environment.</title>
        <authorList>
            <person name="Wang D."/>
            <person name="Mao Y."/>
        </authorList>
    </citation>
    <scope>NUCLEOTIDE SEQUENCE</scope>
    <source>
        <tissue evidence="1">Gametophyte</tissue>
    </source>
</reference>
<evidence type="ECO:0000313" key="2">
    <source>
        <dbReference type="Proteomes" id="UP000798662"/>
    </source>
</evidence>
<proteinExistence type="predicted"/>
<dbReference type="EMBL" id="CM020620">
    <property type="protein sequence ID" value="KAK1867367.1"/>
    <property type="molecule type" value="Genomic_DNA"/>
</dbReference>
<evidence type="ECO:0000313" key="1">
    <source>
        <dbReference type="EMBL" id="KAK1867367.1"/>
    </source>
</evidence>
<sequence>MGAALSRGGAEAAPLLPVSSSPAPFFAARATVSMLTWFSIIFGFLRLLSAPPLLPLLHITISSAGAYAVTLYNSLTAGASALVAAAAVGGGGGGRAPGMLGGMGSLGGGAGGGAGPGGMLPAGGLFGGMMGGVGGGAAGRGAVGGAPQPVRPPPFSGQGRRLGDA</sequence>
<organism evidence="1 2">
    <name type="scientific">Pyropia yezoensis</name>
    <name type="common">Susabi-nori</name>
    <name type="synonym">Porphyra yezoensis</name>
    <dbReference type="NCBI Taxonomy" id="2788"/>
    <lineage>
        <taxon>Eukaryota</taxon>
        <taxon>Rhodophyta</taxon>
        <taxon>Bangiophyceae</taxon>
        <taxon>Bangiales</taxon>
        <taxon>Bangiaceae</taxon>
        <taxon>Pyropia</taxon>
    </lineage>
</organism>